<evidence type="ECO:0000313" key="2">
    <source>
        <dbReference type="EMBL" id="KAJ8919633.1"/>
    </source>
</evidence>
<dbReference type="EMBL" id="JANEYG010000016">
    <property type="protein sequence ID" value="KAJ8919633.1"/>
    <property type="molecule type" value="Genomic_DNA"/>
</dbReference>
<gene>
    <name evidence="2" type="ORF">NQ315_006159</name>
</gene>
<name>A0AAV8VZ53_9CUCU</name>
<protein>
    <submittedName>
        <fullName evidence="2">Uncharacterized protein</fullName>
    </submittedName>
</protein>
<sequence>MNISLVLLLDCIFNERVNISFNCFMVNIDQDRTGPFEGPTPTESSGRSRFGIGSTSTRRPGRQKMG</sequence>
<comment type="caution">
    <text evidence="2">The sequence shown here is derived from an EMBL/GenBank/DDBJ whole genome shotgun (WGS) entry which is preliminary data.</text>
</comment>
<keyword evidence="3" id="KW-1185">Reference proteome</keyword>
<accession>A0AAV8VZ53</accession>
<proteinExistence type="predicted"/>
<organism evidence="2 3">
    <name type="scientific">Exocentrus adspersus</name>
    <dbReference type="NCBI Taxonomy" id="1586481"/>
    <lineage>
        <taxon>Eukaryota</taxon>
        <taxon>Metazoa</taxon>
        <taxon>Ecdysozoa</taxon>
        <taxon>Arthropoda</taxon>
        <taxon>Hexapoda</taxon>
        <taxon>Insecta</taxon>
        <taxon>Pterygota</taxon>
        <taxon>Neoptera</taxon>
        <taxon>Endopterygota</taxon>
        <taxon>Coleoptera</taxon>
        <taxon>Polyphaga</taxon>
        <taxon>Cucujiformia</taxon>
        <taxon>Chrysomeloidea</taxon>
        <taxon>Cerambycidae</taxon>
        <taxon>Lamiinae</taxon>
        <taxon>Acanthocinini</taxon>
        <taxon>Exocentrus</taxon>
    </lineage>
</organism>
<feature type="compositionally biased region" description="Polar residues" evidence="1">
    <location>
        <begin position="41"/>
        <end position="58"/>
    </location>
</feature>
<reference evidence="2 3" key="1">
    <citation type="journal article" date="2023" name="Insect Mol. Biol.">
        <title>Genome sequencing provides insights into the evolution of gene families encoding plant cell wall-degrading enzymes in longhorned beetles.</title>
        <authorList>
            <person name="Shin N.R."/>
            <person name="Okamura Y."/>
            <person name="Kirsch R."/>
            <person name="Pauchet Y."/>
        </authorList>
    </citation>
    <scope>NUCLEOTIDE SEQUENCE [LARGE SCALE GENOMIC DNA]</scope>
    <source>
        <strain evidence="2">EAD_L_NR</strain>
    </source>
</reference>
<evidence type="ECO:0000256" key="1">
    <source>
        <dbReference type="SAM" id="MobiDB-lite"/>
    </source>
</evidence>
<evidence type="ECO:0000313" key="3">
    <source>
        <dbReference type="Proteomes" id="UP001159042"/>
    </source>
</evidence>
<feature type="region of interest" description="Disordered" evidence="1">
    <location>
        <begin position="32"/>
        <end position="66"/>
    </location>
</feature>
<dbReference type="AlphaFoldDB" id="A0AAV8VZ53"/>
<dbReference type="Proteomes" id="UP001159042">
    <property type="component" value="Unassembled WGS sequence"/>
</dbReference>